<feature type="transmembrane region" description="Helical" evidence="4">
    <location>
        <begin position="55"/>
        <end position="73"/>
    </location>
</feature>
<keyword evidence="3 4" id="KW-0472">Membrane</keyword>
<reference evidence="5 6" key="1">
    <citation type="submission" date="2009-11" db="EMBL/GenBank/DDBJ databases">
        <title>Annotation of Allomyces macrogynus ATCC 38327.</title>
        <authorList>
            <consortium name="The Broad Institute Genome Sequencing Platform"/>
            <person name="Russ C."/>
            <person name="Cuomo C."/>
            <person name="Burger G."/>
            <person name="Gray M.W."/>
            <person name="Holland P.W.H."/>
            <person name="King N."/>
            <person name="Lang F.B.F."/>
            <person name="Roger A.J."/>
            <person name="Ruiz-Trillo I."/>
            <person name="Young S.K."/>
            <person name="Zeng Q."/>
            <person name="Gargeya S."/>
            <person name="Fitzgerald M."/>
            <person name="Haas B."/>
            <person name="Abouelleil A."/>
            <person name="Alvarado L."/>
            <person name="Arachchi H.M."/>
            <person name="Berlin A."/>
            <person name="Chapman S.B."/>
            <person name="Gearin G."/>
            <person name="Goldberg J."/>
            <person name="Griggs A."/>
            <person name="Gujja S."/>
            <person name="Hansen M."/>
            <person name="Heiman D."/>
            <person name="Howarth C."/>
            <person name="Larimer J."/>
            <person name="Lui A."/>
            <person name="MacDonald P.J.P."/>
            <person name="McCowen C."/>
            <person name="Montmayeur A."/>
            <person name="Murphy C."/>
            <person name="Neiman D."/>
            <person name="Pearson M."/>
            <person name="Priest M."/>
            <person name="Roberts A."/>
            <person name="Saif S."/>
            <person name="Shea T."/>
            <person name="Sisk P."/>
            <person name="Stolte C."/>
            <person name="Sykes S."/>
            <person name="Wortman J."/>
            <person name="Nusbaum C."/>
            <person name="Birren B."/>
        </authorList>
    </citation>
    <scope>NUCLEOTIDE SEQUENCE [LARGE SCALE GENOMIC DNA]</scope>
    <source>
        <strain evidence="5 6">ATCC 38327</strain>
    </source>
</reference>
<dbReference type="GO" id="GO:0016020">
    <property type="term" value="C:membrane"/>
    <property type="evidence" value="ECO:0007669"/>
    <property type="project" value="UniProtKB-SubCell"/>
</dbReference>
<dbReference type="OrthoDB" id="161814at2759"/>
<sequence>MDPTAMMNLHGNGDMTDMPGHGGMDHGGMDMSMDMLWNWNTRHFMVVFESWHVKTGLDFALTLLAVFLLALAYERLQGARAAAEQRAADLAKKATSRRAFSIRSGDEEPSEVVTGPSASNSAAPLLPGTTTGSISSARQLAAQRHHDLTRTALFMASNFLSIFLMLVFMTFNGWLILSAVVGAGAGFYLFRRTPSQFGLDKGSCCE</sequence>
<evidence type="ECO:0000313" key="5">
    <source>
        <dbReference type="EMBL" id="KNE66881.1"/>
    </source>
</evidence>
<dbReference type="VEuPathDB" id="FungiDB:AMAG_11359"/>
<protein>
    <recommendedName>
        <fullName evidence="4">Copper transport protein</fullName>
    </recommendedName>
</protein>
<dbReference type="EMBL" id="GG745351">
    <property type="protein sequence ID" value="KNE66881.1"/>
    <property type="molecule type" value="Genomic_DNA"/>
</dbReference>
<keyword evidence="4" id="KW-0813">Transport</keyword>
<name>A0A0L0SWM6_ALLM3</name>
<dbReference type="Pfam" id="PF04145">
    <property type="entry name" value="Ctr"/>
    <property type="match status" value="1"/>
</dbReference>
<dbReference type="OMA" id="YWLCLAV"/>
<dbReference type="PANTHER" id="PTHR12483:SF115">
    <property type="entry name" value="COPPER TRANSPORT PROTEIN"/>
    <property type="match status" value="1"/>
</dbReference>
<dbReference type="GO" id="GO:0005375">
    <property type="term" value="F:copper ion transmembrane transporter activity"/>
    <property type="evidence" value="ECO:0007669"/>
    <property type="project" value="UniProtKB-UniRule"/>
</dbReference>
<accession>A0A0L0SWM6</accession>
<evidence type="ECO:0000256" key="3">
    <source>
        <dbReference type="ARBA" id="ARBA00023136"/>
    </source>
</evidence>
<evidence type="ECO:0000313" key="6">
    <source>
        <dbReference type="Proteomes" id="UP000054350"/>
    </source>
</evidence>
<dbReference type="InterPro" id="IPR007274">
    <property type="entry name" value="Cop_transporter"/>
</dbReference>
<reference evidence="6" key="2">
    <citation type="submission" date="2009-11" db="EMBL/GenBank/DDBJ databases">
        <title>The Genome Sequence of Allomyces macrogynus strain ATCC 38327.</title>
        <authorList>
            <consortium name="The Broad Institute Genome Sequencing Platform"/>
            <person name="Russ C."/>
            <person name="Cuomo C."/>
            <person name="Shea T."/>
            <person name="Young S.K."/>
            <person name="Zeng Q."/>
            <person name="Koehrsen M."/>
            <person name="Haas B."/>
            <person name="Borodovsky M."/>
            <person name="Guigo R."/>
            <person name="Alvarado L."/>
            <person name="Berlin A."/>
            <person name="Borenstein D."/>
            <person name="Chen Z."/>
            <person name="Engels R."/>
            <person name="Freedman E."/>
            <person name="Gellesch M."/>
            <person name="Goldberg J."/>
            <person name="Griggs A."/>
            <person name="Gujja S."/>
            <person name="Heiman D."/>
            <person name="Hepburn T."/>
            <person name="Howarth C."/>
            <person name="Jen D."/>
            <person name="Larson L."/>
            <person name="Lewis B."/>
            <person name="Mehta T."/>
            <person name="Park D."/>
            <person name="Pearson M."/>
            <person name="Roberts A."/>
            <person name="Saif S."/>
            <person name="Shenoy N."/>
            <person name="Sisk P."/>
            <person name="Stolte C."/>
            <person name="Sykes S."/>
            <person name="Walk T."/>
            <person name="White J."/>
            <person name="Yandava C."/>
            <person name="Burger G."/>
            <person name="Gray M.W."/>
            <person name="Holland P.W.H."/>
            <person name="King N."/>
            <person name="Lang F.B.F."/>
            <person name="Roger A.J."/>
            <person name="Ruiz-Trillo I."/>
            <person name="Lander E."/>
            <person name="Nusbaum C."/>
        </authorList>
    </citation>
    <scope>NUCLEOTIDE SEQUENCE [LARGE SCALE GENOMIC DNA]</scope>
    <source>
        <strain evidence="6">ATCC 38327</strain>
    </source>
</reference>
<comment type="subcellular location">
    <subcellularLocation>
        <location evidence="4">Membrane</location>
        <topology evidence="4">Multi-pass membrane protein</topology>
    </subcellularLocation>
</comment>
<keyword evidence="2 4" id="KW-1133">Transmembrane helix</keyword>
<proteinExistence type="inferred from homology"/>
<keyword evidence="6" id="KW-1185">Reference proteome</keyword>
<dbReference type="STRING" id="578462.A0A0L0SWM6"/>
<evidence type="ECO:0000256" key="1">
    <source>
        <dbReference type="ARBA" id="ARBA00022692"/>
    </source>
</evidence>
<gene>
    <name evidence="5" type="ORF">AMAG_11359</name>
</gene>
<keyword evidence="4" id="KW-0186">Copper</keyword>
<keyword evidence="1 4" id="KW-0812">Transmembrane</keyword>
<dbReference type="PANTHER" id="PTHR12483">
    <property type="entry name" value="SOLUTE CARRIER FAMILY 31 COPPER TRANSPORTERS"/>
    <property type="match status" value="1"/>
</dbReference>
<dbReference type="eggNOG" id="KOG3386">
    <property type="taxonomic scope" value="Eukaryota"/>
</dbReference>
<evidence type="ECO:0000256" key="4">
    <source>
        <dbReference type="RuleBase" id="RU367022"/>
    </source>
</evidence>
<evidence type="ECO:0000256" key="2">
    <source>
        <dbReference type="ARBA" id="ARBA00022989"/>
    </source>
</evidence>
<organism evidence="5 6">
    <name type="scientific">Allomyces macrogynus (strain ATCC 38327)</name>
    <name type="common">Allomyces javanicus var. macrogynus</name>
    <dbReference type="NCBI Taxonomy" id="578462"/>
    <lineage>
        <taxon>Eukaryota</taxon>
        <taxon>Fungi</taxon>
        <taxon>Fungi incertae sedis</taxon>
        <taxon>Blastocladiomycota</taxon>
        <taxon>Blastocladiomycetes</taxon>
        <taxon>Blastocladiales</taxon>
        <taxon>Blastocladiaceae</taxon>
        <taxon>Allomyces</taxon>
    </lineage>
</organism>
<keyword evidence="4" id="KW-0187">Copper transport</keyword>
<keyword evidence="4" id="KW-0406">Ion transport</keyword>
<comment type="similarity">
    <text evidence="4">Belongs to the copper transporter (Ctr) (TC 1.A.56) family. SLC31A subfamily.</text>
</comment>
<dbReference type="AlphaFoldDB" id="A0A0L0SWM6"/>
<dbReference type="Proteomes" id="UP000054350">
    <property type="component" value="Unassembled WGS sequence"/>
</dbReference>